<proteinExistence type="predicted"/>
<protein>
    <recommendedName>
        <fullName evidence="5">Glycosyl transferase family 1</fullName>
    </recommendedName>
</protein>
<dbReference type="InterPro" id="IPR050194">
    <property type="entry name" value="Glycosyltransferase_grp1"/>
</dbReference>
<gene>
    <name evidence="3" type="ORF">AKJ65_04450</name>
</gene>
<dbReference type="InterPro" id="IPR001296">
    <property type="entry name" value="Glyco_trans_1"/>
</dbReference>
<dbReference type="SUPFAM" id="SSF53756">
    <property type="entry name" value="UDP-Glycosyltransferase/glycogen phosphorylase"/>
    <property type="match status" value="1"/>
</dbReference>
<comment type="caution">
    <text evidence="3">The sequence shown here is derived from an EMBL/GenBank/DDBJ whole genome shotgun (WGS) entry which is preliminary data.</text>
</comment>
<dbReference type="Proteomes" id="UP000070284">
    <property type="component" value="Unassembled WGS sequence"/>
</dbReference>
<dbReference type="AlphaFoldDB" id="A0A133UJY6"/>
<reference evidence="3 4" key="1">
    <citation type="journal article" date="2016" name="Sci. Rep.">
        <title>Metabolic traits of an uncultured archaeal lineage -MSBL1- from brine pools of the Red Sea.</title>
        <authorList>
            <person name="Mwirichia R."/>
            <person name="Alam I."/>
            <person name="Rashid M."/>
            <person name="Vinu M."/>
            <person name="Ba-Alawi W."/>
            <person name="Anthony Kamau A."/>
            <person name="Kamanda Ngugi D."/>
            <person name="Goker M."/>
            <person name="Klenk H.P."/>
            <person name="Bajic V."/>
            <person name="Stingl U."/>
        </authorList>
    </citation>
    <scope>NUCLEOTIDE SEQUENCE [LARGE SCALE GENOMIC DNA]</scope>
    <source>
        <strain evidence="3">SCGC-AAA259E19</strain>
    </source>
</reference>
<accession>A0A133UJY6</accession>
<dbReference type="EMBL" id="LHXO01000059">
    <property type="protein sequence ID" value="KXA94416.1"/>
    <property type="molecule type" value="Genomic_DNA"/>
</dbReference>
<evidence type="ECO:0000313" key="4">
    <source>
        <dbReference type="Proteomes" id="UP000070284"/>
    </source>
</evidence>
<evidence type="ECO:0000313" key="3">
    <source>
        <dbReference type="EMBL" id="KXA94416.1"/>
    </source>
</evidence>
<sequence>MRIALATDTYHPQINGVVSSIDTIVEELEKEHEVHVFAPTESERAHSFRSFPFYPYPEYKIAYVRPETLAETFEEKGIEIVHVQTPFSLGVSALGASRRLSLPAVGTFHTLLPEYVHYLSRAPEFLLRKFGWKYITWFYGRFNAVTVPSKPIKKSLVRRGLENVYVIPNAVNTDFFHPGGNSSEANPSVLFVGRLAKEKNLKVLIDAAPTVLKEYPDIKFRIIGKGIHGDWYRKLVKRKNLSGSFNFEGYVPSRELIEAYQECQIFAMPSTTETQGLVALEAMACETPVVGADARGLKDVINHEVDGYLFQPGDPEALSDYLLRLLSDDKSRKRMGEKARQKAEEFSSQKIGKQWTKFYSSLLG</sequence>
<organism evidence="3 4">
    <name type="scientific">candidate division MSBL1 archaeon SCGC-AAA259E19</name>
    <dbReference type="NCBI Taxonomy" id="1698264"/>
    <lineage>
        <taxon>Archaea</taxon>
        <taxon>Methanobacteriati</taxon>
        <taxon>Methanobacteriota</taxon>
        <taxon>candidate division MSBL1</taxon>
    </lineage>
</organism>
<feature type="domain" description="Glycosyltransferase subfamily 4-like N-terminal" evidence="2">
    <location>
        <begin position="14"/>
        <end position="174"/>
    </location>
</feature>
<evidence type="ECO:0000259" key="2">
    <source>
        <dbReference type="Pfam" id="PF13439"/>
    </source>
</evidence>
<dbReference type="GO" id="GO:0016758">
    <property type="term" value="F:hexosyltransferase activity"/>
    <property type="evidence" value="ECO:0007669"/>
    <property type="project" value="TreeGrafter"/>
</dbReference>
<dbReference type="Pfam" id="PF00534">
    <property type="entry name" value="Glycos_transf_1"/>
    <property type="match status" value="1"/>
</dbReference>
<dbReference type="PANTHER" id="PTHR45947:SF3">
    <property type="entry name" value="SULFOQUINOVOSYL TRANSFERASE SQD2"/>
    <property type="match status" value="1"/>
</dbReference>
<evidence type="ECO:0008006" key="5">
    <source>
        <dbReference type="Google" id="ProtNLM"/>
    </source>
</evidence>
<dbReference type="Gene3D" id="3.40.50.2000">
    <property type="entry name" value="Glycogen Phosphorylase B"/>
    <property type="match status" value="2"/>
</dbReference>
<name>A0A133UJY6_9EURY</name>
<feature type="domain" description="Glycosyl transferase family 1" evidence="1">
    <location>
        <begin position="179"/>
        <end position="341"/>
    </location>
</feature>
<dbReference type="Pfam" id="PF13439">
    <property type="entry name" value="Glyco_transf_4"/>
    <property type="match status" value="1"/>
</dbReference>
<dbReference type="PANTHER" id="PTHR45947">
    <property type="entry name" value="SULFOQUINOVOSYL TRANSFERASE SQD2"/>
    <property type="match status" value="1"/>
</dbReference>
<dbReference type="InterPro" id="IPR028098">
    <property type="entry name" value="Glyco_trans_4-like_N"/>
</dbReference>
<evidence type="ECO:0000259" key="1">
    <source>
        <dbReference type="Pfam" id="PF00534"/>
    </source>
</evidence>
<keyword evidence="4" id="KW-1185">Reference proteome</keyword>